<evidence type="ECO:0000256" key="10">
    <source>
        <dbReference type="SAM" id="SignalP"/>
    </source>
</evidence>
<feature type="domain" description="CBM10" evidence="11">
    <location>
        <begin position="61"/>
        <end position="96"/>
    </location>
</feature>
<dbReference type="PANTHER" id="PTHR43772">
    <property type="entry name" value="ENDO-1,4-BETA-XYLANASE"/>
    <property type="match status" value="1"/>
</dbReference>
<dbReference type="InterPro" id="IPR023296">
    <property type="entry name" value="Glyco_hydro_beta-prop_sf"/>
</dbReference>
<evidence type="ECO:0000256" key="2">
    <source>
        <dbReference type="ARBA" id="ARBA00022729"/>
    </source>
</evidence>
<dbReference type="PROSITE" id="PS51763">
    <property type="entry name" value="CBM10"/>
    <property type="match status" value="2"/>
</dbReference>
<evidence type="ECO:0000256" key="5">
    <source>
        <dbReference type="ARBA" id="ARBA00023277"/>
    </source>
</evidence>
<evidence type="ECO:0000259" key="11">
    <source>
        <dbReference type="PROSITE" id="PS51763"/>
    </source>
</evidence>
<reference evidence="12 13" key="2">
    <citation type="submission" date="2016-08" db="EMBL/GenBank/DDBJ databases">
        <title>Pervasive Adenine N6-methylation of Active Genes in Fungi.</title>
        <authorList>
            <consortium name="DOE Joint Genome Institute"/>
            <person name="Mondo S.J."/>
            <person name="Dannebaum R.O."/>
            <person name="Kuo R.C."/>
            <person name="Labutti K."/>
            <person name="Haridas S."/>
            <person name="Kuo A."/>
            <person name="Salamov A."/>
            <person name="Ahrendt S.R."/>
            <person name="Lipzen A."/>
            <person name="Sullivan W."/>
            <person name="Andreopoulos W.B."/>
            <person name="Clum A."/>
            <person name="Lindquist E."/>
            <person name="Daum C."/>
            <person name="Ramamoorthy G.K."/>
            <person name="Gryganskyi A."/>
            <person name="Culley D."/>
            <person name="Magnuson J.K."/>
            <person name="James T.Y."/>
            <person name="O'Malley M.A."/>
            <person name="Stajich J.E."/>
            <person name="Spatafora J.W."/>
            <person name="Visel A."/>
            <person name="Grigoriev I.V."/>
        </authorList>
    </citation>
    <scope>NUCLEOTIDE SEQUENCE [LARGE SCALE GENOMIC DNA]</scope>
    <source>
        <strain evidence="12 13">S4</strain>
    </source>
</reference>
<feature type="chain" id="PRO_5012214769" evidence="10">
    <location>
        <begin position="20"/>
        <end position="413"/>
    </location>
</feature>
<keyword evidence="2 10" id="KW-0732">Signal</keyword>
<sequence>MKFLTALSLLFASYGVANAYNNCTHTCRVLVTEDGVEWGAENNDWCIIDQSLCVKEEDKNQCFSFPNYLCCNECNVVLEDEEGKWGYENNRWCGIKDTCTKQAEPEPKPEKKEFCAKHIITSMYTADPAPLIVDDTLYIYTTHDEDVLINNFYTMRDWYVFSTKDMVNWTNHGPILSLDDITWADDRAWAPQTIERNGKYYFYYPAHKIDGGMAVGVAIGDSPVGPFKDIGEPLVYQDDWIDFDPTVFIDDDGQAYLYFGNPQLRYVLLNEDMVSYNEEVGIVDVELTVEGFGEGNNNPTSYDEGPFFYKRNGIYYMLFSGFRKGYESEYIGYATSTSPTGPWKYGGILMEEHEDKTFTNHSSIVEFNGHTYFFFHTGDLPDGGDFHRSVAYIEFEYNEDGSINPITNNLGKC</sequence>
<dbReference type="InterPro" id="IPR002883">
    <property type="entry name" value="CBM10/Dockerin_dom"/>
</dbReference>
<gene>
    <name evidence="12" type="ORF">BCR32DRAFT_285223</name>
</gene>
<evidence type="ECO:0000256" key="6">
    <source>
        <dbReference type="ARBA" id="ARBA00023295"/>
    </source>
</evidence>
<feature type="active site" description="Proton donor" evidence="7">
    <location>
        <position position="304"/>
    </location>
</feature>
<dbReference type="GO" id="GO:0004553">
    <property type="term" value="F:hydrolase activity, hydrolyzing O-glycosyl compounds"/>
    <property type="evidence" value="ECO:0007669"/>
    <property type="project" value="InterPro"/>
</dbReference>
<evidence type="ECO:0000256" key="4">
    <source>
        <dbReference type="ARBA" id="ARBA00022801"/>
    </source>
</evidence>
<dbReference type="EMBL" id="MCFG01000360">
    <property type="protein sequence ID" value="ORX75387.1"/>
    <property type="molecule type" value="Genomic_DNA"/>
</dbReference>
<organism evidence="12 13">
    <name type="scientific">Anaeromyces robustus</name>
    <dbReference type="NCBI Taxonomy" id="1754192"/>
    <lineage>
        <taxon>Eukaryota</taxon>
        <taxon>Fungi</taxon>
        <taxon>Fungi incertae sedis</taxon>
        <taxon>Chytridiomycota</taxon>
        <taxon>Chytridiomycota incertae sedis</taxon>
        <taxon>Neocallimastigomycetes</taxon>
        <taxon>Neocallimastigales</taxon>
        <taxon>Neocallimastigaceae</taxon>
        <taxon>Anaeromyces</taxon>
    </lineage>
</organism>
<dbReference type="Proteomes" id="UP000193944">
    <property type="component" value="Unassembled WGS sequence"/>
</dbReference>
<evidence type="ECO:0000313" key="12">
    <source>
        <dbReference type="EMBL" id="ORX75387.1"/>
    </source>
</evidence>
<feature type="active site" description="Proton acceptor" evidence="7">
    <location>
        <position position="127"/>
    </location>
</feature>
<evidence type="ECO:0000256" key="3">
    <source>
        <dbReference type="ARBA" id="ARBA00022737"/>
    </source>
</evidence>
<reference evidence="12 13" key="1">
    <citation type="submission" date="2016-08" db="EMBL/GenBank/DDBJ databases">
        <title>A Parts List for Fungal Cellulosomes Revealed by Comparative Genomics.</title>
        <authorList>
            <consortium name="DOE Joint Genome Institute"/>
            <person name="Haitjema C.H."/>
            <person name="Gilmore S.P."/>
            <person name="Henske J.K."/>
            <person name="Solomon K.V."/>
            <person name="De Groot R."/>
            <person name="Kuo A."/>
            <person name="Mondo S.J."/>
            <person name="Salamov A.A."/>
            <person name="Labutti K."/>
            <person name="Zhao Z."/>
            <person name="Chiniquy J."/>
            <person name="Barry K."/>
            <person name="Brewer H.M."/>
            <person name="Purvine S.O."/>
            <person name="Wright A.T."/>
            <person name="Boxma B."/>
            <person name="Van Alen T."/>
            <person name="Hackstein J.H."/>
            <person name="Baker S.E."/>
            <person name="Grigoriev I.V."/>
            <person name="O'Malley M.A."/>
        </authorList>
    </citation>
    <scope>NUCLEOTIDE SEQUENCE [LARGE SCALE GENOMIC DNA]</scope>
    <source>
        <strain evidence="12 13">S4</strain>
    </source>
</reference>
<dbReference type="Gene3D" id="2.115.10.20">
    <property type="entry name" value="Glycosyl hydrolase domain, family 43"/>
    <property type="match status" value="1"/>
</dbReference>
<name>A0A1Y1WPC1_9FUNG</name>
<dbReference type="SUPFAM" id="SSF75005">
    <property type="entry name" value="Arabinanase/levansucrase/invertase"/>
    <property type="match status" value="1"/>
</dbReference>
<dbReference type="AlphaFoldDB" id="A0A1Y1WPC1"/>
<evidence type="ECO:0000256" key="1">
    <source>
        <dbReference type="ARBA" id="ARBA00009865"/>
    </source>
</evidence>
<dbReference type="CDD" id="cd18618">
    <property type="entry name" value="GH43_Xsa43E-like"/>
    <property type="match status" value="1"/>
</dbReference>
<dbReference type="PANTHER" id="PTHR43772:SF2">
    <property type="entry name" value="PUTATIVE (AFU_ORTHOLOGUE AFUA_2G04480)-RELATED"/>
    <property type="match status" value="1"/>
</dbReference>
<feature type="signal peptide" evidence="10">
    <location>
        <begin position="1"/>
        <end position="19"/>
    </location>
</feature>
<dbReference type="InterPro" id="IPR052176">
    <property type="entry name" value="Glycosyl_Hydrlase_43_Enz"/>
</dbReference>
<evidence type="ECO:0000313" key="13">
    <source>
        <dbReference type="Proteomes" id="UP000193944"/>
    </source>
</evidence>
<dbReference type="GO" id="GO:0005975">
    <property type="term" value="P:carbohydrate metabolic process"/>
    <property type="evidence" value="ECO:0007669"/>
    <property type="project" value="InterPro"/>
</dbReference>
<keyword evidence="13" id="KW-1185">Reference proteome</keyword>
<accession>A0A1Y1WPC1</accession>
<protein>
    <submittedName>
        <fullName evidence="12">Arabinanase/levansucrase/invertase</fullName>
    </submittedName>
</protein>
<dbReference type="STRING" id="1754192.A0A1Y1WPC1"/>
<keyword evidence="3" id="KW-0677">Repeat</keyword>
<comment type="similarity">
    <text evidence="1 9">Belongs to the glycosyl hydrolase 43 family.</text>
</comment>
<dbReference type="Pfam" id="PF02013">
    <property type="entry name" value="CBM_10"/>
    <property type="match status" value="2"/>
</dbReference>
<keyword evidence="4 9" id="KW-0378">Hydrolase</keyword>
<dbReference type="InterPro" id="IPR006710">
    <property type="entry name" value="Glyco_hydro_43"/>
</dbReference>
<keyword evidence="6 9" id="KW-0326">Glycosidase</keyword>
<dbReference type="SUPFAM" id="SSF64571">
    <property type="entry name" value="Cellulose docking domain, dockering"/>
    <property type="match status" value="2"/>
</dbReference>
<feature type="domain" description="CBM10" evidence="11">
    <location>
        <begin position="12"/>
        <end position="49"/>
    </location>
</feature>
<feature type="site" description="Important for catalytic activity, responsible for pKa modulation of the active site Glu and correct orientation of both the proton donor and substrate" evidence="8">
    <location>
        <position position="244"/>
    </location>
</feature>
<dbReference type="Pfam" id="PF04616">
    <property type="entry name" value="Glyco_hydro_43"/>
    <property type="match status" value="1"/>
</dbReference>
<comment type="caution">
    <text evidence="12">The sequence shown here is derived from an EMBL/GenBank/DDBJ whole genome shotgun (WGS) entry which is preliminary data.</text>
</comment>
<proteinExistence type="inferred from homology"/>
<evidence type="ECO:0000256" key="7">
    <source>
        <dbReference type="PIRSR" id="PIRSR606710-1"/>
    </source>
</evidence>
<dbReference type="InterPro" id="IPR009034">
    <property type="entry name" value="Dockerin_dom_fun_sf"/>
</dbReference>
<dbReference type="OrthoDB" id="5211809at2759"/>
<evidence type="ECO:0000256" key="9">
    <source>
        <dbReference type="RuleBase" id="RU361187"/>
    </source>
</evidence>
<dbReference type="Gene3D" id="3.90.1220.10">
    <property type="entry name" value="Cellulose docking domain, dockering"/>
    <property type="match status" value="2"/>
</dbReference>
<evidence type="ECO:0000256" key="8">
    <source>
        <dbReference type="PIRSR" id="PIRSR606710-2"/>
    </source>
</evidence>
<keyword evidence="5" id="KW-0119">Carbohydrate metabolism</keyword>